<dbReference type="EMBL" id="GDKF01003580">
    <property type="protein sequence ID" value="JAT75042.1"/>
    <property type="molecule type" value="Transcribed_RNA"/>
</dbReference>
<organism evidence="10">
    <name type="scientific">Auxenochlorella protothecoides</name>
    <name type="common">Green microalga</name>
    <name type="synonym">Chlorella protothecoides</name>
    <dbReference type="NCBI Taxonomy" id="3075"/>
    <lineage>
        <taxon>Eukaryota</taxon>
        <taxon>Viridiplantae</taxon>
        <taxon>Chlorophyta</taxon>
        <taxon>core chlorophytes</taxon>
        <taxon>Trebouxiophyceae</taxon>
        <taxon>Chlorellales</taxon>
        <taxon>Chlorellaceae</taxon>
        <taxon>Auxenochlorella</taxon>
    </lineage>
</organism>
<accession>A0A1D2A756</accession>
<dbReference type="InterPro" id="IPR006885">
    <property type="entry name" value="NADH_UbQ_FeS_4_mit-like"/>
</dbReference>
<proteinExistence type="inferred from homology"/>
<comment type="subcellular location">
    <subcellularLocation>
        <location evidence="9">Mitochondrion inner membrane</location>
        <topology evidence="9">Peripheral membrane protein</topology>
        <orientation evidence="9">Matrix side</orientation>
    </subcellularLocation>
</comment>
<gene>
    <name evidence="10" type="ORF">g.9837</name>
</gene>
<keyword evidence="4 9" id="KW-0999">Mitochondrion inner membrane</keyword>
<reference evidence="10" key="1">
    <citation type="submission" date="2015-08" db="EMBL/GenBank/DDBJ databases">
        <authorList>
            <person name="Babu N.S."/>
            <person name="Beckwith C.J."/>
            <person name="Beseler K.G."/>
            <person name="Brison A."/>
            <person name="Carone J.V."/>
            <person name="Caskin T.P."/>
            <person name="Diamond M."/>
            <person name="Durham M.E."/>
            <person name="Foxe J.M."/>
            <person name="Go M."/>
            <person name="Henderson B.A."/>
            <person name="Jones I.B."/>
            <person name="McGettigan J.A."/>
            <person name="Micheletti S.J."/>
            <person name="Nasrallah M.E."/>
            <person name="Ortiz D."/>
            <person name="Piller C.R."/>
            <person name="Privatt S.R."/>
            <person name="Schneider S.L."/>
            <person name="Sharp S."/>
            <person name="Smith T.C."/>
            <person name="Stanton J.D."/>
            <person name="Ullery H.E."/>
            <person name="Wilson R.J."/>
            <person name="Serrano M.G."/>
            <person name="Buck G."/>
            <person name="Lee V."/>
            <person name="Wang Y."/>
            <person name="Carvalho R."/>
            <person name="Voegtly L."/>
            <person name="Shi R."/>
            <person name="Duckworth R."/>
            <person name="Johnson A."/>
            <person name="Loviza R."/>
            <person name="Walstead R."/>
            <person name="Shah Z."/>
            <person name="Kiflezghi M."/>
            <person name="Wade K."/>
            <person name="Ball S.L."/>
            <person name="Bradley K.W."/>
            <person name="Asai D.J."/>
            <person name="Bowman C.A."/>
            <person name="Russell D.A."/>
            <person name="Pope W.H."/>
            <person name="Jacobs-Sera D."/>
            <person name="Hendrix R.W."/>
            <person name="Hatfull G.F."/>
        </authorList>
    </citation>
    <scope>NUCLEOTIDE SEQUENCE</scope>
</reference>
<evidence type="ECO:0000256" key="1">
    <source>
        <dbReference type="ARBA" id="ARBA00005882"/>
    </source>
</evidence>
<dbReference type="PANTHER" id="PTHR12219:SF8">
    <property type="entry name" value="NADH DEHYDROGENASE [UBIQUINONE] IRON-SULFUR PROTEIN 4, MITOCHONDRIAL"/>
    <property type="match status" value="1"/>
</dbReference>
<keyword evidence="5 9" id="KW-0809">Transit peptide</keyword>
<keyword evidence="8 9" id="KW-0472">Membrane</keyword>
<comment type="similarity">
    <text evidence="1 9">Belongs to the complex I NDUFS4 subunit family.</text>
</comment>
<evidence type="ECO:0000256" key="3">
    <source>
        <dbReference type="ARBA" id="ARBA00022660"/>
    </source>
</evidence>
<evidence type="ECO:0000256" key="9">
    <source>
        <dbReference type="RuleBase" id="RU367010"/>
    </source>
</evidence>
<dbReference type="Gene3D" id="3.30.160.190">
    <property type="entry name" value="atu1810 like domain"/>
    <property type="match status" value="1"/>
</dbReference>
<dbReference type="PANTHER" id="PTHR12219">
    <property type="entry name" value="NADH-UBIQUINONE OXIDOREDUCTASE"/>
    <property type="match status" value="1"/>
</dbReference>
<evidence type="ECO:0000313" key="10">
    <source>
        <dbReference type="EMBL" id="JAT75042.1"/>
    </source>
</evidence>
<keyword evidence="2 9" id="KW-0813">Transport</keyword>
<dbReference type="AlphaFoldDB" id="A0A1D2A756"/>
<evidence type="ECO:0000256" key="5">
    <source>
        <dbReference type="ARBA" id="ARBA00022946"/>
    </source>
</evidence>
<comment type="function">
    <text evidence="9">Accessory subunit of the mitochondrial membrane respiratory chain NADH dehydrogenase (Complex I), that is believed not to be involved in catalysis. Complex I functions in the transfer of electrons from NADH to the respiratory chain. The immediate electron acceptor for the enzyme is believed to be ubiquinone.</text>
</comment>
<protein>
    <recommendedName>
        <fullName evidence="9">NADH dehydrogenase [ubiquinone] iron-sulfur protein 4, mitochondrial</fullName>
    </recommendedName>
</protein>
<dbReference type="Pfam" id="PF04800">
    <property type="entry name" value="NDUS4"/>
    <property type="match status" value="1"/>
</dbReference>
<evidence type="ECO:0000256" key="4">
    <source>
        <dbReference type="ARBA" id="ARBA00022792"/>
    </source>
</evidence>
<evidence type="ECO:0000256" key="8">
    <source>
        <dbReference type="ARBA" id="ARBA00023136"/>
    </source>
</evidence>
<dbReference type="GO" id="GO:0022900">
    <property type="term" value="P:electron transport chain"/>
    <property type="evidence" value="ECO:0007669"/>
    <property type="project" value="InterPro"/>
</dbReference>
<sequence length="178" mass="19348">MSVIVSLAQCLRLGRTGMARCATGWRSFSTQIGDDLPSHGTDLQVAGGAPPMAAQRKVIIFSPSRVAGQHGLAQTIDGGGPSWRVLFAPEGKWMNPLMGWTSTADPLENVHRPLYFDSKEAAIAFAEKNGWGYEIEDPNPRTHIRPKRFIGYGDNFSVKRKGLPSGGLRSELGGKKKK</sequence>
<evidence type="ECO:0000256" key="6">
    <source>
        <dbReference type="ARBA" id="ARBA00022982"/>
    </source>
</evidence>
<keyword evidence="6 9" id="KW-0249">Electron transport</keyword>
<dbReference type="InterPro" id="IPR038532">
    <property type="entry name" value="NDUFS4-like_sf"/>
</dbReference>
<evidence type="ECO:0000256" key="7">
    <source>
        <dbReference type="ARBA" id="ARBA00023128"/>
    </source>
</evidence>
<keyword evidence="3 9" id="KW-0679">Respiratory chain</keyword>
<keyword evidence="7 9" id="KW-0496">Mitochondrion</keyword>
<evidence type="ECO:0000256" key="2">
    <source>
        <dbReference type="ARBA" id="ARBA00022448"/>
    </source>
</evidence>
<dbReference type="GO" id="GO:0005743">
    <property type="term" value="C:mitochondrial inner membrane"/>
    <property type="evidence" value="ECO:0007669"/>
    <property type="project" value="UniProtKB-SubCell"/>
</dbReference>
<name>A0A1D2A756_AUXPR</name>